<gene>
    <name evidence="3" type="ORF">QYE76_068324</name>
</gene>
<protein>
    <recommendedName>
        <fullName evidence="2">DUF4283 domain-containing protein</fullName>
    </recommendedName>
</protein>
<dbReference type="Pfam" id="PF14111">
    <property type="entry name" value="DUF4283"/>
    <property type="match status" value="1"/>
</dbReference>
<evidence type="ECO:0000256" key="1">
    <source>
        <dbReference type="SAM" id="MobiDB-lite"/>
    </source>
</evidence>
<sequence length="206" mass="21617">MCLQPPHPAAPLHRSSLPALAAAGAGGDPRRPSPPGAPSPPRPLRVLVETLVPLVSSPPGVEVAQGLGEDGESGGIAAESQALGGGIQRCGAGTALRINAGGEAKAVGKVMSERPTNVEGLKTTLGRIWCPIKGVKCKDLGSNIFLFTFLQPSGKRKALENGPWKSNNDLVVMAEFDPNKARDHYVFDVIPIWIRVLKLPLGRMNS</sequence>
<comment type="caution">
    <text evidence="3">The sequence shown here is derived from an EMBL/GenBank/DDBJ whole genome shotgun (WGS) entry which is preliminary data.</text>
</comment>
<evidence type="ECO:0000259" key="2">
    <source>
        <dbReference type="Pfam" id="PF14111"/>
    </source>
</evidence>
<dbReference type="EMBL" id="JAUUTY010000004">
    <property type="protein sequence ID" value="KAK1650519.1"/>
    <property type="molecule type" value="Genomic_DNA"/>
</dbReference>
<dbReference type="Proteomes" id="UP001231189">
    <property type="component" value="Unassembled WGS sequence"/>
</dbReference>
<evidence type="ECO:0000313" key="3">
    <source>
        <dbReference type="EMBL" id="KAK1650519.1"/>
    </source>
</evidence>
<dbReference type="PANTHER" id="PTHR31286">
    <property type="entry name" value="GLYCINE-RICH CELL WALL STRUCTURAL PROTEIN 1.8-LIKE"/>
    <property type="match status" value="1"/>
</dbReference>
<dbReference type="AlphaFoldDB" id="A0AAD8SEL1"/>
<reference evidence="3" key="1">
    <citation type="submission" date="2023-07" db="EMBL/GenBank/DDBJ databases">
        <title>A chromosome-level genome assembly of Lolium multiflorum.</title>
        <authorList>
            <person name="Chen Y."/>
            <person name="Copetti D."/>
            <person name="Kolliker R."/>
            <person name="Studer B."/>
        </authorList>
    </citation>
    <scope>NUCLEOTIDE SEQUENCE</scope>
    <source>
        <strain evidence="3">02402/16</strain>
        <tissue evidence="3">Leaf</tissue>
    </source>
</reference>
<name>A0AAD8SEL1_LOLMU</name>
<feature type="compositionally biased region" description="Low complexity" evidence="1">
    <location>
        <begin position="14"/>
        <end position="23"/>
    </location>
</feature>
<evidence type="ECO:0000313" key="4">
    <source>
        <dbReference type="Proteomes" id="UP001231189"/>
    </source>
</evidence>
<feature type="domain" description="DUF4283" evidence="2">
    <location>
        <begin position="107"/>
        <end position="179"/>
    </location>
</feature>
<dbReference type="InterPro" id="IPR040256">
    <property type="entry name" value="At4g02000-like"/>
</dbReference>
<feature type="region of interest" description="Disordered" evidence="1">
    <location>
        <begin position="1"/>
        <end position="43"/>
    </location>
</feature>
<proteinExistence type="predicted"/>
<organism evidence="3 4">
    <name type="scientific">Lolium multiflorum</name>
    <name type="common">Italian ryegrass</name>
    <name type="synonym">Lolium perenne subsp. multiflorum</name>
    <dbReference type="NCBI Taxonomy" id="4521"/>
    <lineage>
        <taxon>Eukaryota</taxon>
        <taxon>Viridiplantae</taxon>
        <taxon>Streptophyta</taxon>
        <taxon>Embryophyta</taxon>
        <taxon>Tracheophyta</taxon>
        <taxon>Spermatophyta</taxon>
        <taxon>Magnoliopsida</taxon>
        <taxon>Liliopsida</taxon>
        <taxon>Poales</taxon>
        <taxon>Poaceae</taxon>
        <taxon>BOP clade</taxon>
        <taxon>Pooideae</taxon>
        <taxon>Poodae</taxon>
        <taxon>Poeae</taxon>
        <taxon>Poeae Chloroplast Group 2 (Poeae type)</taxon>
        <taxon>Loliodinae</taxon>
        <taxon>Loliinae</taxon>
        <taxon>Lolium</taxon>
    </lineage>
</organism>
<keyword evidence="4" id="KW-1185">Reference proteome</keyword>
<accession>A0AAD8SEL1</accession>
<dbReference type="InterPro" id="IPR025558">
    <property type="entry name" value="DUF4283"/>
</dbReference>
<dbReference type="PANTHER" id="PTHR31286:SF180">
    <property type="entry name" value="OS10G0362600 PROTEIN"/>
    <property type="match status" value="1"/>
</dbReference>
<feature type="compositionally biased region" description="Pro residues" evidence="1">
    <location>
        <begin position="32"/>
        <end position="43"/>
    </location>
</feature>